<reference evidence="1" key="1">
    <citation type="submission" date="2022-07" db="EMBL/GenBank/DDBJ databases">
        <title>Phylogenomic reconstructions and comparative analyses of Kickxellomycotina fungi.</title>
        <authorList>
            <person name="Reynolds N.K."/>
            <person name="Stajich J.E."/>
            <person name="Barry K."/>
            <person name="Grigoriev I.V."/>
            <person name="Crous P."/>
            <person name="Smith M.E."/>
        </authorList>
    </citation>
    <scope>NUCLEOTIDE SEQUENCE</scope>
    <source>
        <strain evidence="1">BCRC 34780</strain>
    </source>
</reference>
<evidence type="ECO:0000313" key="2">
    <source>
        <dbReference type="Proteomes" id="UP001140087"/>
    </source>
</evidence>
<feature type="non-terminal residue" evidence="1">
    <location>
        <position position="1"/>
    </location>
</feature>
<sequence length="667" mass="70082">PVLAVGDWRGRIMFWYCVDDELDQGTEDRSVIRRPHHWHAHRVNAVAFAEGGTTMLSGGEEGVLVLWNLATESRDYLPRLGSDIIGIAISPDQMYYAVTLRDNTIRVFSAMNKALVSSLQGLKFAQRGAALGRGARRTGIEHARLARALDDDPFTTGLVVHPATHALVLNGDPGFIQVFNHLADRHLASVEVAPFNRTGGSSSEAVSRPHVDLVQYSSDGTWMATVDSRRADAARGLMAVTESYLKFWQLDPSDQTYKLASRIDSPHAGGVHAIAFQPVVRKGAPQPGPAGLLCASTGRDGAVRVWELQTAAPAPGPATEQHAFWTCRATARYRGLQPHGCAFSGDGSTLAVTFGGAVTLWDAQTCAAPVATLVASGIAPQLTGAAFIGSTPYLAAWSAERLDVWNMLTGSVWWTLAMPIRDVFAHPRAALLAVVAYQIPGSSTASIMVYSPTTPTPLAALQHPGGVDAVALVPAPAPAAAAARSHPDTEDGQPKPDPLDGNTLVVLTPTGLISVYGAESEASVFAASAARRPADAAARPMSSAAFSAIFGPQPAAAAAPPPAAAPADSRVPAAMRLVRSAVQASYLSAPHHVLPPVASLYDHFVAAQLLPAPSAAPAADASAENTDADGDIDMADDTTPAPRRAVDLWGESSAAFFVAMRKGYGRR</sequence>
<protein>
    <submittedName>
        <fullName evidence="1">NET1-associated nuclear protein 1</fullName>
    </submittedName>
</protein>
<comment type="caution">
    <text evidence="1">The sequence shown here is derived from an EMBL/GenBank/DDBJ whole genome shotgun (WGS) entry which is preliminary data.</text>
</comment>
<keyword evidence="2" id="KW-1185">Reference proteome</keyword>
<name>A0ACC1LET1_9FUNG</name>
<evidence type="ECO:0000313" key="1">
    <source>
        <dbReference type="EMBL" id="KAJ2806299.1"/>
    </source>
</evidence>
<dbReference type="EMBL" id="JANBUN010000156">
    <property type="protein sequence ID" value="KAJ2806299.1"/>
    <property type="molecule type" value="Genomic_DNA"/>
</dbReference>
<proteinExistence type="predicted"/>
<organism evidence="1 2">
    <name type="scientific">Coemansia helicoidea</name>
    <dbReference type="NCBI Taxonomy" id="1286919"/>
    <lineage>
        <taxon>Eukaryota</taxon>
        <taxon>Fungi</taxon>
        <taxon>Fungi incertae sedis</taxon>
        <taxon>Zoopagomycota</taxon>
        <taxon>Kickxellomycotina</taxon>
        <taxon>Kickxellomycetes</taxon>
        <taxon>Kickxellales</taxon>
        <taxon>Kickxellaceae</taxon>
        <taxon>Coemansia</taxon>
    </lineage>
</organism>
<gene>
    <name evidence="1" type="primary">NAN1</name>
    <name evidence="1" type="ORF">H4R21_000930</name>
</gene>
<dbReference type="Proteomes" id="UP001140087">
    <property type="component" value="Unassembled WGS sequence"/>
</dbReference>
<accession>A0ACC1LET1</accession>